<comment type="caution">
    <text evidence="9">The sequence shown here is derived from an EMBL/GenBank/DDBJ whole genome shotgun (WGS) entry which is preliminary data.</text>
</comment>
<evidence type="ECO:0000256" key="1">
    <source>
        <dbReference type="ARBA" id="ARBA00004193"/>
    </source>
</evidence>
<dbReference type="Pfam" id="PF02608">
    <property type="entry name" value="Bmp"/>
    <property type="match status" value="1"/>
</dbReference>
<dbReference type="Gene3D" id="3.40.50.2300">
    <property type="match status" value="2"/>
</dbReference>
<protein>
    <submittedName>
        <fullName evidence="9">BMP family ABC transporter substrate-binding protein</fullName>
    </submittedName>
</protein>
<evidence type="ECO:0000256" key="2">
    <source>
        <dbReference type="ARBA" id="ARBA00008610"/>
    </source>
</evidence>
<evidence type="ECO:0000256" key="5">
    <source>
        <dbReference type="ARBA" id="ARBA00023136"/>
    </source>
</evidence>
<dbReference type="CDD" id="cd06354">
    <property type="entry name" value="PBP1_PrnA-like"/>
    <property type="match status" value="1"/>
</dbReference>
<evidence type="ECO:0000256" key="4">
    <source>
        <dbReference type="ARBA" id="ARBA00022729"/>
    </source>
</evidence>
<keyword evidence="6" id="KW-0449">Lipoprotein</keyword>
<dbReference type="InterPro" id="IPR028082">
    <property type="entry name" value="Peripla_BP_I"/>
</dbReference>
<dbReference type="PANTHER" id="PTHR34296:SF2">
    <property type="entry name" value="ABC TRANSPORTER GUANOSINE-BINDING PROTEIN NUPN"/>
    <property type="match status" value="1"/>
</dbReference>
<dbReference type="PROSITE" id="PS51257">
    <property type="entry name" value="PROKAR_LIPOPROTEIN"/>
    <property type="match status" value="1"/>
</dbReference>
<accession>A0A9D1I0D3</accession>
<keyword evidence="3" id="KW-1003">Cell membrane</keyword>
<evidence type="ECO:0000256" key="7">
    <source>
        <dbReference type="SAM" id="SignalP"/>
    </source>
</evidence>
<organism evidence="9 10">
    <name type="scientific">Candidatus Allocopromorpha excrementigallinarum</name>
    <dbReference type="NCBI Taxonomy" id="2840742"/>
    <lineage>
        <taxon>Bacteria</taxon>
        <taxon>Bacillati</taxon>
        <taxon>Bacillota</taxon>
        <taxon>Clostridia</taxon>
        <taxon>Eubacteriales</taxon>
        <taxon>Eubacteriaceae</taxon>
        <taxon>Eubacteriaceae incertae sedis</taxon>
        <taxon>Candidatus Allocopromorpha</taxon>
    </lineage>
</organism>
<dbReference type="PANTHER" id="PTHR34296">
    <property type="entry name" value="TRANSCRIPTIONAL ACTIVATOR PROTEIN MED"/>
    <property type="match status" value="1"/>
</dbReference>
<keyword evidence="5" id="KW-0472">Membrane</keyword>
<feature type="signal peptide" evidence="7">
    <location>
        <begin position="1"/>
        <end position="19"/>
    </location>
</feature>
<evidence type="ECO:0000256" key="3">
    <source>
        <dbReference type="ARBA" id="ARBA00022475"/>
    </source>
</evidence>
<comment type="similarity">
    <text evidence="2">Belongs to the BMP lipoprotein family.</text>
</comment>
<dbReference type="InterPro" id="IPR003760">
    <property type="entry name" value="PnrA-like"/>
</dbReference>
<proteinExistence type="inferred from homology"/>
<reference evidence="9" key="1">
    <citation type="submission" date="2020-10" db="EMBL/GenBank/DDBJ databases">
        <authorList>
            <person name="Gilroy R."/>
        </authorList>
    </citation>
    <scope>NUCLEOTIDE SEQUENCE</scope>
    <source>
        <strain evidence="9">ChiHcec3-6078</strain>
    </source>
</reference>
<feature type="chain" id="PRO_5038494008" evidence="7">
    <location>
        <begin position="20"/>
        <end position="359"/>
    </location>
</feature>
<reference evidence="9" key="2">
    <citation type="journal article" date="2021" name="PeerJ">
        <title>Extensive microbial diversity within the chicken gut microbiome revealed by metagenomics and culture.</title>
        <authorList>
            <person name="Gilroy R."/>
            <person name="Ravi A."/>
            <person name="Getino M."/>
            <person name="Pursley I."/>
            <person name="Horton D.L."/>
            <person name="Alikhan N.F."/>
            <person name="Baker D."/>
            <person name="Gharbi K."/>
            <person name="Hall N."/>
            <person name="Watson M."/>
            <person name="Adriaenssens E.M."/>
            <person name="Foster-Nyarko E."/>
            <person name="Jarju S."/>
            <person name="Secka A."/>
            <person name="Antonio M."/>
            <person name="Oren A."/>
            <person name="Chaudhuri R.R."/>
            <person name="La Ragione R."/>
            <person name="Hildebrand F."/>
            <person name="Pallen M.J."/>
        </authorList>
    </citation>
    <scope>NUCLEOTIDE SEQUENCE</scope>
    <source>
        <strain evidence="9">ChiHcec3-6078</strain>
    </source>
</reference>
<sequence>MKKFTVMIIAALMIAGLSACGTPDQEQPEEQVDYEIALVTDSGLLMDGGYSEIAWNAISEFGASEGISHKYYKAAEASSDAYKTAIDTAVSKGAKVIVADGNSFENIVYEAQNQYPDVKFILIDAEPADAETGEGDIGENTMSIMFASEEAGYLAGYCAVEEGMTNLGFMGGSRTPVIMDYGYGFLQGADRAARERGAAVTVDYSYCASDEERESVLEKASALYSSGEEVIFACGKNVEQPVIEASELTGRKVIAYETDKSQMSDTVMTSAVKDIGTAIENALEMYLDDEFPGGEVIYYNASNDGIRLEMENGRFENLDESQYESVYEQLKDGEITVKKYDSGDIQSLGLTNLTINEGQ</sequence>
<dbReference type="SUPFAM" id="SSF53822">
    <property type="entry name" value="Periplasmic binding protein-like I"/>
    <property type="match status" value="1"/>
</dbReference>
<evidence type="ECO:0000313" key="9">
    <source>
        <dbReference type="EMBL" id="HIU25422.1"/>
    </source>
</evidence>
<evidence type="ECO:0000313" key="10">
    <source>
        <dbReference type="Proteomes" id="UP000824090"/>
    </source>
</evidence>
<feature type="domain" description="ABC transporter substrate-binding protein PnrA-like" evidence="8">
    <location>
        <begin position="38"/>
        <end position="338"/>
    </location>
</feature>
<comment type="subcellular location">
    <subcellularLocation>
        <location evidence="1">Cell membrane</location>
        <topology evidence="1">Lipid-anchor</topology>
    </subcellularLocation>
</comment>
<dbReference type="GO" id="GO:0005886">
    <property type="term" value="C:plasma membrane"/>
    <property type="evidence" value="ECO:0007669"/>
    <property type="project" value="UniProtKB-SubCell"/>
</dbReference>
<name>A0A9D1I0D3_9FIRM</name>
<evidence type="ECO:0000259" key="8">
    <source>
        <dbReference type="Pfam" id="PF02608"/>
    </source>
</evidence>
<evidence type="ECO:0000256" key="6">
    <source>
        <dbReference type="ARBA" id="ARBA00023288"/>
    </source>
</evidence>
<dbReference type="AlphaFoldDB" id="A0A9D1I0D3"/>
<gene>
    <name evidence="9" type="ORF">IAC50_02840</name>
</gene>
<keyword evidence="4 7" id="KW-0732">Signal</keyword>
<dbReference type="InterPro" id="IPR050957">
    <property type="entry name" value="BMP_lipoprotein"/>
</dbReference>
<dbReference type="Proteomes" id="UP000824090">
    <property type="component" value="Unassembled WGS sequence"/>
</dbReference>
<dbReference type="EMBL" id="DVMP01000059">
    <property type="protein sequence ID" value="HIU25422.1"/>
    <property type="molecule type" value="Genomic_DNA"/>
</dbReference>